<evidence type="ECO:0000313" key="2">
    <source>
        <dbReference type="Proteomes" id="UP000676336"/>
    </source>
</evidence>
<dbReference type="Proteomes" id="UP000676336">
    <property type="component" value="Unassembled WGS sequence"/>
</dbReference>
<dbReference type="EMBL" id="CAJOBI010350338">
    <property type="protein sequence ID" value="CAF5220789.1"/>
    <property type="molecule type" value="Genomic_DNA"/>
</dbReference>
<organism evidence="1 2">
    <name type="scientific">Rotaria magnacalcarata</name>
    <dbReference type="NCBI Taxonomy" id="392030"/>
    <lineage>
        <taxon>Eukaryota</taxon>
        <taxon>Metazoa</taxon>
        <taxon>Spiralia</taxon>
        <taxon>Gnathifera</taxon>
        <taxon>Rotifera</taxon>
        <taxon>Eurotatoria</taxon>
        <taxon>Bdelloidea</taxon>
        <taxon>Philodinida</taxon>
        <taxon>Philodinidae</taxon>
        <taxon>Rotaria</taxon>
    </lineage>
</organism>
<sequence>MILFNYPKLYKKTLDDVDSSLKINFAKANIVLLYKHIDQIIGFLDTLDITKAALELASNQANHVYEQAQKLQKQAFKLRLDATFNAPNIIVPINACADEALFLDLGKINLTTNFIDDQITSLVEQQQIKIENVLVTRVKLDKNNEVESGITLLDCANFKIVIDRLLNLE</sequence>
<evidence type="ECO:0000313" key="1">
    <source>
        <dbReference type="EMBL" id="CAF5220789.1"/>
    </source>
</evidence>
<feature type="non-terminal residue" evidence="1">
    <location>
        <position position="1"/>
    </location>
</feature>
<gene>
    <name evidence="1" type="ORF">SMN809_LOCUS82056</name>
</gene>
<reference evidence="1" key="1">
    <citation type="submission" date="2021-02" db="EMBL/GenBank/DDBJ databases">
        <authorList>
            <person name="Nowell W R."/>
        </authorList>
    </citation>
    <scope>NUCLEOTIDE SEQUENCE</scope>
</reference>
<comment type="caution">
    <text evidence="1">The sequence shown here is derived from an EMBL/GenBank/DDBJ whole genome shotgun (WGS) entry which is preliminary data.</text>
</comment>
<dbReference type="AlphaFoldDB" id="A0A8S3JQA7"/>
<protein>
    <submittedName>
        <fullName evidence="1">Uncharacterized protein</fullName>
    </submittedName>
</protein>
<proteinExistence type="predicted"/>
<name>A0A8S3JQA7_9BILA</name>
<accession>A0A8S3JQA7</accession>